<dbReference type="eggNOG" id="COG0355">
    <property type="taxonomic scope" value="Bacteria"/>
</dbReference>
<dbReference type="PANTHER" id="PTHR13822">
    <property type="entry name" value="ATP SYNTHASE DELTA/EPSILON CHAIN"/>
    <property type="match status" value="1"/>
</dbReference>
<evidence type="ECO:0000256" key="1">
    <source>
        <dbReference type="ARBA" id="ARBA00003543"/>
    </source>
</evidence>
<dbReference type="Pfam" id="PF02823">
    <property type="entry name" value="ATP-synt_DE_N"/>
    <property type="match status" value="1"/>
</dbReference>
<name>A0A0H3G1F3_ZYMMA</name>
<evidence type="ECO:0000313" key="12">
    <source>
        <dbReference type="Proteomes" id="UP000001494"/>
    </source>
</evidence>
<comment type="function">
    <text evidence="1">Produces ATP from ADP in the presence of a proton gradient across the membrane.</text>
</comment>
<feature type="domain" description="ATP synthase F1 complex delta/epsilon subunit N-terminal" evidence="10">
    <location>
        <begin position="4"/>
        <end position="84"/>
    </location>
</feature>
<dbReference type="AlphaFoldDB" id="A0A0H3G1F3"/>
<dbReference type="GeneID" id="79904528"/>
<comment type="similarity">
    <text evidence="3">Belongs to the ATPase epsilon chain family.</text>
</comment>
<comment type="subcellular location">
    <subcellularLocation>
        <location evidence="2">Endomembrane system</location>
        <topology evidence="2">Peripheral membrane protein</topology>
    </subcellularLocation>
</comment>
<evidence type="ECO:0000256" key="6">
    <source>
        <dbReference type="ARBA" id="ARBA00023065"/>
    </source>
</evidence>
<evidence type="ECO:0000256" key="5">
    <source>
        <dbReference type="ARBA" id="ARBA00022781"/>
    </source>
</evidence>
<reference evidence="11 12" key="1">
    <citation type="journal article" date="2011" name="J. Bacteriol.">
        <title>Genome sequence of the ethanol-producing Zymomonas mobilis subsp. mobilis lectotype strain ATCC 10988.</title>
        <authorList>
            <person name="Pappas K.M."/>
            <person name="Kouvelis V.N."/>
            <person name="Saunders E."/>
            <person name="Brettin T.S."/>
            <person name="Bruce D."/>
            <person name="Detter C."/>
            <person name="Balakireva M."/>
            <person name="Han C.S."/>
            <person name="Savvakis G."/>
            <person name="Kyrpides N.C."/>
            <person name="Typas M.A."/>
        </authorList>
    </citation>
    <scope>NUCLEOTIDE SEQUENCE [LARGE SCALE GENOMIC DNA]</scope>
    <source>
        <strain evidence="12">ATCC 10988 / DSM 424 / CCUG 17860 / LMG 404 / NCIMB 8938 / NRRL B-806 / ZM1</strain>
    </source>
</reference>
<dbReference type="HOGENOM" id="CLU_084338_4_2_5"/>
<dbReference type="Proteomes" id="UP000001494">
    <property type="component" value="Chromosome"/>
</dbReference>
<proteinExistence type="inferred from homology"/>
<evidence type="ECO:0000256" key="3">
    <source>
        <dbReference type="ARBA" id="ARBA00005712"/>
    </source>
</evidence>
<dbReference type="SUPFAM" id="SSF51344">
    <property type="entry name" value="Epsilon subunit of F1F0-ATP synthase N-terminal domain"/>
    <property type="match status" value="1"/>
</dbReference>
<keyword evidence="5" id="KW-0375">Hydrogen ion transport</keyword>
<organism evidence="11 12">
    <name type="scientific">Zymomonas mobilis subsp. mobilis (strain ATCC 10988 / DSM 424 / LMG 404 / NCIMB 8938 / NRRL B-806 / ZM1)</name>
    <dbReference type="NCBI Taxonomy" id="555217"/>
    <lineage>
        <taxon>Bacteria</taxon>
        <taxon>Pseudomonadati</taxon>
        <taxon>Pseudomonadota</taxon>
        <taxon>Alphaproteobacteria</taxon>
        <taxon>Sphingomonadales</taxon>
        <taxon>Zymomonadaceae</taxon>
        <taxon>Zymomonas</taxon>
    </lineage>
</organism>
<keyword evidence="8" id="KW-0139">CF(1)</keyword>
<dbReference type="InterPro" id="IPR020546">
    <property type="entry name" value="ATP_synth_F1_dsu/esu_N"/>
</dbReference>
<evidence type="ECO:0000256" key="4">
    <source>
        <dbReference type="ARBA" id="ARBA00022448"/>
    </source>
</evidence>
<dbReference type="OrthoDB" id="9799969at2"/>
<gene>
    <name evidence="11" type="ordered locus">Zmob_0802</name>
</gene>
<dbReference type="GO" id="GO:0012505">
    <property type="term" value="C:endomembrane system"/>
    <property type="evidence" value="ECO:0007669"/>
    <property type="project" value="UniProtKB-SubCell"/>
</dbReference>
<evidence type="ECO:0000313" key="11">
    <source>
        <dbReference type="EMBL" id="AEH62642.1"/>
    </source>
</evidence>
<dbReference type="NCBIfam" id="NF009983">
    <property type="entry name" value="PRK13449.1"/>
    <property type="match status" value="1"/>
</dbReference>
<sequence>MAELHYELVTPSRLARSGDAFMVVVPGTEGDLGVMAGHMPTMTAIRDGEVAIYSSEHQIETKFHISGGFAEINEKGLIILAEEAKEEN</sequence>
<dbReference type="InterPro" id="IPR036771">
    <property type="entry name" value="ATPsynth_dsu/esu_N"/>
</dbReference>
<keyword evidence="7" id="KW-0472">Membrane</keyword>
<dbReference type="RefSeq" id="WP_011240187.1">
    <property type="nucleotide sequence ID" value="NC_017262.1"/>
</dbReference>
<evidence type="ECO:0000256" key="7">
    <source>
        <dbReference type="ARBA" id="ARBA00023136"/>
    </source>
</evidence>
<protein>
    <submittedName>
        <fullName evidence="11">ATPase, F1 complex, delta/epsilon subunit-like protein</fullName>
    </submittedName>
</protein>
<evidence type="ECO:0000259" key="10">
    <source>
        <dbReference type="Pfam" id="PF02823"/>
    </source>
</evidence>
<evidence type="ECO:0000256" key="2">
    <source>
        <dbReference type="ARBA" id="ARBA00004184"/>
    </source>
</evidence>
<keyword evidence="6" id="KW-0406">Ion transport</keyword>
<dbReference type="InterPro" id="IPR001469">
    <property type="entry name" value="ATP_synth_F1_dsu/esu"/>
</dbReference>
<keyword evidence="9" id="KW-0066">ATP synthesis</keyword>
<evidence type="ECO:0000256" key="8">
    <source>
        <dbReference type="ARBA" id="ARBA00023196"/>
    </source>
</evidence>
<dbReference type="CDD" id="cd12152">
    <property type="entry name" value="F1-ATPase_delta"/>
    <property type="match status" value="1"/>
</dbReference>
<dbReference type="KEGG" id="zmm:Zmob_0802"/>
<dbReference type="PANTHER" id="PTHR13822:SF10">
    <property type="entry name" value="ATP SYNTHASE EPSILON CHAIN, CHLOROPLASTIC"/>
    <property type="match status" value="1"/>
</dbReference>
<dbReference type="EMBL" id="CP002850">
    <property type="protein sequence ID" value="AEH62642.1"/>
    <property type="molecule type" value="Genomic_DNA"/>
</dbReference>
<keyword evidence="4" id="KW-0813">Transport</keyword>
<evidence type="ECO:0000256" key="9">
    <source>
        <dbReference type="ARBA" id="ARBA00023310"/>
    </source>
</evidence>
<dbReference type="GO" id="GO:0046933">
    <property type="term" value="F:proton-transporting ATP synthase activity, rotational mechanism"/>
    <property type="evidence" value="ECO:0007669"/>
    <property type="project" value="InterPro"/>
</dbReference>
<accession>A0A0H3G1F3</accession>
<dbReference type="GO" id="GO:0045259">
    <property type="term" value="C:proton-transporting ATP synthase complex"/>
    <property type="evidence" value="ECO:0007669"/>
    <property type="project" value="UniProtKB-KW"/>
</dbReference>
<dbReference type="Gene3D" id="2.60.15.10">
    <property type="entry name" value="F0F1 ATP synthase delta/epsilon subunit, N-terminal"/>
    <property type="match status" value="1"/>
</dbReference>